<proteinExistence type="predicted"/>
<gene>
    <name evidence="1" type="ORF">AVEN_139547_1</name>
</gene>
<dbReference type="Proteomes" id="UP000499080">
    <property type="component" value="Unassembled WGS sequence"/>
</dbReference>
<organism evidence="1 2">
    <name type="scientific">Araneus ventricosus</name>
    <name type="common">Orbweaver spider</name>
    <name type="synonym">Epeira ventricosa</name>
    <dbReference type="NCBI Taxonomy" id="182803"/>
    <lineage>
        <taxon>Eukaryota</taxon>
        <taxon>Metazoa</taxon>
        <taxon>Ecdysozoa</taxon>
        <taxon>Arthropoda</taxon>
        <taxon>Chelicerata</taxon>
        <taxon>Arachnida</taxon>
        <taxon>Araneae</taxon>
        <taxon>Araneomorphae</taxon>
        <taxon>Entelegynae</taxon>
        <taxon>Araneoidea</taxon>
        <taxon>Araneidae</taxon>
        <taxon>Araneus</taxon>
    </lineage>
</organism>
<dbReference type="EMBL" id="BGPR01008126">
    <property type="protein sequence ID" value="GBN31731.1"/>
    <property type="molecule type" value="Genomic_DNA"/>
</dbReference>
<comment type="caution">
    <text evidence="1">The sequence shown here is derived from an EMBL/GenBank/DDBJ whole genome shotgun (WGS) entry which is preliminary data.</text>
</comment>
<accession>A0A4Y2MX39</accession>
<keyword evidence="2" id="KW-1185">Reference proteome</keyword>
<name>A0A4Y2MX39_ARAVE</name>
<sequence length="107" mass="12430">MASGAGTRGGVLYHNRVRTPPEIPEKLLNFALFYPDISFCLLKNYNQRLLKNYKRAKDKIMIKHKNTFRFSLLIERRWNPEFLLLTLFSAERVYCACSESPQSGKTG</sequence>
<evidence type="ECO:0000313" key="1">
    <source>
        <dbReference type="EMBL" id="GBN31731.1"/>
    </source>
</evidence>
<evidence type="ECO:0000313" key="2">
    <source>
        <dbReference type="Proteomes" id="UP000499080"/>
    </source>
</evidence>
<dbReference type="AlphaFoldDB" id="A0A4Y2MX39"/>
<reference evidence="1 2" key="1">
    <citation type="journal article" date="2019" name="Sci. Rep.">
        <title>Orb-weaving spider Araneus ventricosus genome elucidates the spidroin gene catalogue.</title>
        <authorList>
            <person name="Kono N."/>
            <person name="Nakamura H."/>
            <person name="Ohtoshi R."/>
            <person name="Moran D.A.P."/>
            <person name="Shinohara A."/>
            <person name="Yoshida Y."/>
            <person name="Fujiwara M."/>
            <person name="Mori M."/>
            <person name="Tomita M."/>
            <person name="Arakawa K."/>
        </authorList>
    </citation>
    <scope>NUCLEOTIDE SEQUENCE [LARGE SCALE GENOMIC DNA]</scope>
</reference>
<protein>
    <submittedName>
        <fullName evidence="1">Uncharacterized protein</fullName>
    </submittedName>
</protein>